<evidence type="ECO:0000256" key="4">
    <source>
        <dbReference type="SAM" id="MobiDB-lite"/>
    </source>
</evidence>
<keyword evidence="3" id="KW-0804">Transcription</keyword>
<comment type="caution">
    <text evidence="6">The sequence shown here is derived from an EMBL/GenBank/DDBJ whole genome shotgun (WGS) entry which is preliminary data.</text>
</comment>
<keyword evidence="1" id="KW-0805">Transcription regulation</keyword>
<dbReference type="SUPFAM" id="SSF55718">
    <property type="entry name" value="SCP-like"/>
    <property type="match status" value="1"/>
</dbReference>
<reference evidence="7" key="1">
    <citation type="journal article" date="2019" name="Int. J. Syst. Evol. Microbiol.">
        <title>The Global Catalogue of Microorganisms (GCM) 10K type strain sequencing project: providing services to taxonomists for standard genome sequencing and annotation.</title>
        <authorList>
            <consortium name="The Broad Institute Genomics Platform"/>
            <consortium name="The Broad Institute Genome Sequencing Center for Infectious Disease"/>
            <person name="Wu L."/>
            <person name="Ma J."/>
        </authorList>
    </citation>
    <scope>NUCLEOTIDE SEQUENCE [LARGE SCALE GENOMIC DNA]</scope>
    <source>
        <strain evidence="7">JCM 3106</strain>
    </source>
</reference>
<dbReference type="PROSITE" id="PS51118">
    <property type="entry name" value="HTH_HXLR"/>
    <property type="match status" value="1"/>
</dbReference>
<dbReference type="PANTHER" id="PTHR33204:SF18">
    <property type="entry name" value="TRANSCRIPTIONAL REGULATORY PROTEIN"/>
    <property type="match status" value="1"/>
</dbReference>
<feature type="domain" description="HTH hxlR-type" evidence="5">
    <location>
        <begin position="81"/>
        <end position="183"/>
    </location>
</feature>
<dbReference type="Pfam" id="PF01638">
    <property type="entry name" value="HxlR"/>
    <property type="match status" value="1"/>
</dbReference>
<dbReference type="InterPro" id="IPR036527">
    <property type="entry name" value="SCP2_sterol-bd_dom_sf"/>
</dbReference>
<name>A0ABP6L9U8_9ACTN</name>
<dbReference type="SUPFAM" id="SSF46785">
    <property type="entry name" value="Winged helix' DNA-binding domain"/>
    <property type="match status" value="1"/>
</dbReference>
<dbReference type="Gene3D" id="1.10.10.10">
    <property type="entry name" value="Winged helix-like DNA-binding domain superfamily/Winged helix DNA-binding domain"/>
    <property type="match status" value="1"/>
</dbReference>
<dbReference type="InterPro" id="IPR002577">
    <property type="entry name" value="HTH_HxlR"/>
</dbReference>
<dbReference type="PANTHER" id="PTHR33204">
    <property type="entry name" value="TRANSCRIPTIONAL REGULATOR, MARR FAMILY"/>
    <property type="match status" value="1"/>
</dbReference>
<dbReference type="Proteomes" id="UP001499930">
    <property type="component" value="Unassembled WGS sequence"/>
</dbReference>
<dbReference type="EMBL" id="BAAAWD010000026">
    <property type="protein sequence ID" value="GAA3037214.1"/>
    <property type="molecule type" value="Genomic_DNA"/>
</dbReference>
<dbReference type="InterPro" id="IPR036390">
    <property type="entry name" value="WH_DNA-bd_sf"/>
</dbReference>
<evidence type="ECO:0000256" key="3">
    <source>
        <dbReference type="ARBA" id="ARBA00023163"/>
    </source>
</evidence>
<evidence type="ECO:0000313" key="6">
    <source>
        <dbReference type="EMBL" id="GAA3037214.1"/>
    </source>
</evidence>
<proteinExistence type="predicted"/>
<protein>
    <recommendedName>
        <fullName evidence="5">HTH hxlR-type domain-containing protein</fullName>
    </recommendedName>
</protein>
<evidence type="ECO:0000259" key="5">
    <source>
        <dbReference type="PROSITE" id="PS51118"/>
    </source>
</evidence>
<gene>
    <name evidence="6" type="ORF">GCM10017559_76270</name>
</gene>
<evidence type="ECO:0000256" key="2">
    <source>
        <dbReference type="ARBA" id="ARBA00023125"/>
    </source>
</evidence>
<accession>A0ABP6L9U8</accession>
<organism evidence="6 7">
    <name type="scientific">Streptosporangium longisporum</name>
    <dbReference type="NCBI Taxonomy" id="46187"/>
    <lineage>
        <taxon>Bacteria</taxon>
        <taxon>Bacillati</taxon>
        <taxon>Actinomycetota</taxon>
        <taxon>Actinomycetes</taxon>
        <taxon>Streptosporangiales</taxon>
        <taxon>Streptosporangiaceae</taxon>
        <taxon>Streptosporangium</taxon>
    </lineage>
</organism>
<dbReference type="Gene3D" id="3.30.1050.10">
    <property type="entry name" value="SCP2 sterol-binding domain"/>
    <property type="match status" value="1"/>
</dbReference>
<feature type="region of interest" description="Disordered" evidence="4">
    <location>
        <begin position="20"/>
        <end position="40"/>
    </location>
</feature>
<keyword evidence="7" id="KW-1185">Reference proteome</keyword>
<evidence type="ECO:0000256" key="1">
    <source>
        <dbReference type="ARBA" id="ARBA00023015"/>
    </source>
</evidence>
<sequence length="297" mass="31792">MVVDPEGVTIAGDRFRLTATRPSRERAGTVPGTAPGTASGTVPDDADALLAEIGPLGSVVDLEGVLSELQTVTRGSYGQFCGLSRALEMVGERWGLLIVRDLFTGPKSLPELRRGLPRMPAETLTVRLRELEHAGVVRRRASEPVDGHDADAPVYELTEYGGQLERAVVELSRWGARSLGEPRPEDVVTVNSMIMALRTTFHPEAARGLTAGYELRLGEMVLHARIEDGVLSVGEGALPGADLVVEPGPLLRALMAGEIDPAEAIENGTLRITGDPALMTRFVEIFTFRPEPSLVGS</sequence>
<evidence type="ECO:0000313" key="7">
    <source>
        <dbReference type="Proteomes" id="UP001499930"/>
    </source>
</evidence>
<dbReference type="InterPro" id="IPR036388">
    <property type="entry name" value="WH-like_DNA-bd_sf"/>
</dbReference>
<keyword evidence="2" id="KW-0238">DNA-binding</keyword>